<name>A0ABT2I0U2_9SPHN</name>
<evidence type="ECO:0000313" key="4">
    <source>
        <dbReference type="Proteomes" id="UP001165583"/>
    </source>
</evidence>
<dbReference type="PRINTS" id="PR00081">
    <property type="entry name" value="GDHRDH"/>
</dbReference>
<evidence type="ECO:0000256" key="2">
    <source>
        <dbReference type="RuleBase" id="RU000363"/>
    </source>
</evidence>
<organism evidence="3 4">
    <name type="scientific">Novosphingobium mangrovi</name>
    <name type="common">ex Huang et al. 2023</name>
    <dbReference type="NCBI Taxonomy" id="2976432"/>
    <lineage>
        <taxon>Bacteria</taxon>
        <taxon>Pseudomonadati</taxon>
        <taxon>Pseudomonadota</taxon>
        <taxon>Alphaproteobacteria</taxon>
        <taxon>Sphingomonadales</taxon>
        <taxon>Sphingomonadaceae</taxon>
        <taxon>Novosphingobium</taxon>
    </lineage>
</organism>
<accession>A0ABT2I0U2</accession>
<dbReference type="PROSITE" id="PS00061">
    <property type="entry name" value="ADH_SHORT"/>
    <property type="match status" value="1"/>
</dbReference>
<proteinExistence type="inferred from homology"/>
<dbReference type="Gene3D" id="3.40.50.720">
    <property type="entry name" value="NAD(P)-binding Rossmann-like Domain"/>
    <property type="match status" value="1"/>
</dbReference>
<dbReference type="Proteomes" id="UP001165583">
    <property type="component" value="Unassembled WGS sequence"/>
</dbReference>
<dbReference type="InterPro" id="IPR050259">
    <property type="entry name" value="SDR"/>
</dbReference>
<comment type="similarity">
    <text evidence="1 2">Belongs to the short-chain dehydrogenases/reductases (SDR) family.</text>
</comment>
<dbReference type="RefSeq" id="WP_260043552.1">
    <property type="nucleotide sequence ID" value="NZ_JANZXA010000001.1"/>
</dbReference>
<evidence type="ECO:0000256" key="1">
    <source>
        <dbReference type="ARBA" id="ARBA00006484"/>
    </source>
</evidence>
<dbReference type="InterPro" id="IPR020904">
    <property type="entry name" value="Sc_DH/Rdtase_CS"/>
</dbReference>
<reference evidence="3" key="1">
    <citation type="submission" date="2022-09" db="EMBL/GenBank/DDBJ databases">
        <title>Novosphingobium sp. Nov., a polycyclic aromatic hydrocarbon-degrading bacterium isolated form mangrove sediments in HongKong.</title>
        <authorList>
            <person name="Hu Z."/>
        </authorList>
    </citation>
    <scope>NUCLEOTIDE SEQUENCE</scope>
    <source>
        <strain evidence="3">HK4-1</strain>
    </source>
</reference>
<dbReference type="SUPFAM" id="SSF51735">
    <property type="entry name" value="NAD(P)-binding Rossmann-fold domains"/>
    <property type="match status" value="1"/>
</dbReference>
<sequence length="239" mass="25222">MKNVVVTGASRGLGLAIAHCLVNDGYRVFGLSRTLTDELQSLIESNKGKVEYIPFDVSEIDSIPDFARGLSKDIGDIYGLVNNAGIGLDGVLATMHQSDIEKVIRTNLLGPITLTKFLVRPMLKRKAGRIINISSIIASTGFNGLAVYGATKAGLEGFTRSFSREVGKLSITVNCVAPGYMETSMTEALQGEKLNSVRRRAPLGLPTPEQVSGAVSYLLSESASAVTGTVITVDGGATA</sequence>
<gene>
    <name evidence="3" type="ORF">NZK81_02525</name>
</gene>
<keyword evidence="4" id="KW-1185">Reference proteome</keyword>
<dbReference type="EMBL" id="JANZXA010000001">
    <property type="protein sequence ID" value="MCT2398415.1"/>
    <property type="molecule type" value="Genomic_DNA"/>
</dbReference>
<dbReference type="Pfam" id="PF00106">
    <property type="entry name" value="adh_short"/>
    <property type="match status" value="1"/>
</dbReference>
<dbReference type="PANTHER" id="PTHR42879:SF2">
    <property type="entry name" value="3-OXOACYL-[ACYL-CARRIER-PROTEIN] REDUCTASE FABG"/>
    <property type="match status" value="1"/>
</dbReference>
<protein>
    <submittedName>
        <fullName evidence="3">SDR family oxidoreductase</fullName>
    </submittedName>
</protein>
<evidence type="ECO:0000313" key="3">
    <source>
        <dbReference type="EMBL" id="MCT2398415.1"/>
    </source>
</evidence>
<dbReference type="PANTHER" id="PTHR42879">
    <property type="entry name" value="3-OXOACYL-(ACYL-CARRIER-PROTEIN) REDUCTASE"/>
    <property type="match status" value="1"/>
</dbReference>
<dbReference type="InterPro" id="IPR036291">
    <property type="entry name" value="NAD(P)-bd_dom_sf"/>
</dbReference>
<dbReference type="PRINTS" id="PR00080">
    <property type="entry name" value="SDRFAMILY"/>
</dbReference>
<dbReference type="InterPro" id="IPR002347">
    <property type="entry name" value="SDR_fam"/>
</dbReference>
<comment type="caution">
    <text evidence="3">The sequence shown here is derived from an EMBL/GenBank/DDBJ whole genome shotgun (WGS) entry which is preliminary data.</text>
</comment>